<dbReference type="InterPro" id="IPR036259">
    <property type="entry name" value="MFS_trans_sf"/>
</dbReference>
<feature type="transmembrane region" description="Helical" evidence="2">
    <location>
        <begin position="114"/>
        <end position="136"/>
    </location>
</feature>
<evidence type="ECO:0000256" key="1">
    <source>
        <dbReference type="ARBA" id="ARBA00004651"/>
    </source>
</evidence>
<dbReference type="RefSeq" id="WP_378113675.1">
    <property type="nucleotide sequence ID" value="NZ_JBHSNC010000056.1"/>
</dbReference>
<keyword evidence="2" id="KW-0812">Transmembrane</keyword>
<feature type="transmembrane region" description="Helical" evidence="2">
    <location>
        <begin position="26"/>
        <end position="51"/>
    </location>
</feature>
<name>A0ABW0R414_9BACL</name>
<feature type="transmembrane region" description="Helical" evidence="2">
    <location>
        <begin position="89"/>
        <end position="108"/>
    </location>
</feature>
<comment type="subcellular location">
    <subcellularLocation>
        <location evidence="1">Cell membrane</location>
        <topology evidence="1">Multi-pass membrane protein</topology>
    </subcellularLocation>
</comment>
<evidence type="ECO:0000256" key="2">
    <source>
        <dbReference type="SAM" id="Phobius"/>
    </source>
</evidence>
<dbReference type="SUPFAM" id="SSF103473">
    <property type="entry name" value="MFS general substrate transporter"/>
    <property type="match status" value="1"/>
</dbReference>
<keyword evidence="2" id="KW-0472">Membrane</keyword>
<feature type="transmembrane region" description="Helical" evidence="2">
    <location>
        <begin position="362"/>
        <end position="380"/>
    </location>
</feature>
<dbReference type="Gene3D" id="1.20.1250.20">
    <property type="entry name" value="MFS general substrate transporter like domains"/>
    <property type="match status" value="1"/>
</dbReference>
<evidence type="ECO:0000313" key="4">
    <source>
        <dbReference type="Proteomes" id="UP001596108"/>
    </source>
</evidence>
<feature type="transmembrane region" description="Helical" evidence="2">
    <location>
        <begin position="263"/>
        <end position="282"/>
    </location>
</feature>
<feature type="transmembrane region" description="Helical" evidence="2">
    <location>
        <begin position="227"/>
        <end position="251"/>
    </location>
</feature>
<feature type="transmembrane region" description="Helical" evidence="2">
    <location>
        <begin position="318"/>
        <end position="341"/>
    </location>
</feature>
<dbReference type="PANTHER" id="PTHR23526:SF2">
    <property type="entry name" value="MAJOR FACILITATOR SUPERFAMILY (MFS) PROFILE DOMAIN-CONTAINING PROTEIN"/>
    <property type="match status" value="1"/>
</dbReference>
<sequence length="409" mass="46385">MRRWLQWPRFAAANGSPDERMSKQAYVALFIHGCFQFGASMSGLFLNLYLWRLTEDLVINGIFNIIVYGITPFAFAIGGWIAKKQDRMVTYRLGIALIALFYLVVIIAQEKVVAYYPIFGLFNGLALGLYWVGYLVLQYDVTDVRNRSKYLGINMIVFNSAGLAGPALAGFLISLFDGLRGYIITFATASCLFALASLMSFRIPRIESHHRTFFLKFSGLMMKRNRLWMMSLCSFFVLGLFQGMMLFLPNILMFQTVGREDQVGYLSVLFALLTILTGLYIARRKGQPNVRRDLFVSSLLIFFATLVLLIDIRLWTVIVFMVVYSFLAPLIINTLTSYYYRLMDGLPLRGSFRIESVVVREFFLNAGRVISILMQVLFAANVESTALPIILVILATTQLGISLLVKNKV</sequence>
<dbReference type="EMBL" id="JBHSNC010000056">
    <property type="protein sequence ID" value="MFC5531708.1"/>
    <property type="molecule type" value="Genomic_DNA"/>
</dbReference>
<feature type="transmembrane region" description="Helical" evidence="2">
    <location>
        <begin position="182"/>
        <end position="201"/>
    </location>
</feature>
<dbReference type="Proteomes" id="UP001596108">
    <property type="component" value="Unassembled WGS sequence"/>
</dbReference>
<accession>A0ABW0R414</accession>
<keyword evidence="2" id="KW-1133">Transmembrane helix</keyword>
<feature type="transmembrane region" description="Helical" evidence="2">
    <location>
        <begin position="386"/>
        <end position="405"/>
    </location>
</feature>
<dbReference type="InterPro" id="IPR011701">
    <property type="entry name" value="MFS"/>
</dbReference>
<keyword evidence="4" id="KW-1185">Reference proteome</keyword>
<dbReference type="InterPro" id="IPR052528">
    <property type="entry name" value="Sugar_transport-like"/>
</dbReference>
<proteinExistence type="predicted"/>
<organism evidence="3 4">
    <name type="scientific">Cohnella yongneupensis</name>
    <dbReference type="NCBI Taxonomy" id="425006"/>
    <lineage>
        <taxon>Bacteria</taxon>
        <taxon>Bacillati</taxon>
        <taxon>Bacillota</taxon>
        <taxon>Bacilli</taxon>
        <taxon>Bacillales</taxon>
        <taxon>Paenibacillaceae</taxon>
        <taxon>Cohnella</taxon>
    </lineage>
</organism>
<dbReference type="Pfam" id="PF07690">
    <property type="entry name" value="MFS_1"/>
    <property type="match status" value="1"/>
</dbReference>
<reference evidence="4" key="1">
    <citation type="journal article" date="2019" name="Int. J. Syst. Evol. Microbiol.">
        <title>The Global Catalogue of Microorganisms (GCM) 10K type strain sequencing project: providing services to taxonomists for standard genome sequencing and annotation.</title>
        <authorList>
            <consortium name="The Broad Institute Genomics Platform"/>
            <consortium name="The Broad Institute Genome Sequencing Center for Infectious Disease"/>
            <person name="Wu L."/>
            <person name="Ma J."/>
        </authorList>
    </citation>
    <scope>NUCLEOTIDE SEQUENCE [LARGE SCALE GENOMIC DNA]</scope>
    <source>
        <strain evidence="4">CGMCC 1.18578</strain>
    </source>
</reference>
<protein>
    <submittedName>
        <fullName evidence="3">MFS transporter</fullName>
    </submittedName>
</protein>
<feature type="transmembrane region" description="Helical" evidence="2">
    <location>
        <begin position="57"/>
        <end position="82"/>
    </location>
</feature>
<feature type="transmembrane region" description="Helical" evidence="2">
    <location>
        <begin position="156"/>
        <end position="176"/>
    </location>
</feature>
<comment type="caution">
    <text evidence="3">The sequence shown here is derived from an EMBL/GenBank/DDBJ whole genome shotgun (WGS) entry which is preliminary data.</text>
</comment>
<dbReference type="PANTHER" id="PTHR23526">
    <property type="entry name" value="INTEGRAL MEMBRANE TRANSPORT PROTEIN-RELATED"/>
    <property type="match status" value="1"/>
</dbReference>
<evidence type="ECO:0000313" key="3">
    <source>
        <dbReference type="EMBL" id="MFC5531708.1"/>
    </source>
</evidence>
<feature type="transmembrane region" description="Helical" evidence="2">
    <location>
        <begin position="294"/>
        <end position="312"/>
    </location>
</feature>
<gene>
    <name evidence="3" type="ORF">ACFPQ4_20015</name>
</gene>